<sequence>MFQREGVATRKLCRDGLTPFMLALKENQQEVAEFLLAEGANSHGVYKMRSSKILPECAERRSKVSPNDPAEANIIVASEKEQKVINGSEKKLKVKEEKKHESNEMEGPRTLCHSAAAGAAGATVDAELILPRPKSRAANQQFPTAQSEEHDSDLRRGQSKDQPTLRSRHSLPMEKGKKNEHERWNSTEPGTSQMFLNANSLPDHSVHVKYDCTLNEIELDEGRPAKKVPHEKSKVKKQVTFMDDPTNLIESYETVSENSELFDAKKCLCEFEHLDTECTADSEKLLIFLNAIHSYKRYVEVNTRQCDLLIEKNMNIDSVVSQLQKELSESRQSNSQLELDEVDCNMDLWYLRCALEEEKKRKALNAKDKEEQDNKKGEQYNKKLAMKKQSEICLSLADTELNSSAESSSESECEELSQLIKPILFLHNEVKKQKEKDRLSEKETARCKHVKQTVEGHTEENENGEFSSEEDVKASQSGKNSQCEKEIEINRLRQTLADITEKLQYSLSEYQQLVKKNEQKSPFLQTTEKRIEAIVQKQMAIEEVIKDIRSEMDKNMVHKAVAKQYKREIEERVKRKLVKQLKEVDQFLQEVKKALDMIASGLKEVPGPLLLLASVAFKLFMMSRNGG</sequence>
<evidence type="ECO:0000313" key="1">
    <source>
        <dbReference type="Proteomes" id="UP001732720"/>
    </source>
</evidence>
<name>A0AC58L5U7_CASCN</name>
<evidence type="ECO:0000313" key="2">
    <source>
        <dbReference type="RefSeq" id="XP_073912541.1"/>
    </source>
</evidence>
<proteinExistence type="predicted"/>
<dbReference type="Proteomes" id="UP001732720">
    <property type="component" value="Chromosome 15"/>
</dbReference>
<protein>
    <submittedName>
        <fullName evidence="2">Ankyrin repeat domain-containing protein 26 isoform X1</fullName>
    </submittedName>
</protein>
<accession>A0AC58L5U7</accession>
<gene>
    <name evidence="2" type="primary">Ankrd26</name>
</gene>
<organism evidence="1 2">
    <name type="scientific">Castor canadensis</name>
    <name type="common">American beaver</name>
    <dbReference type="NCBI Taxonomy" id="51338"/>
    <lineage>
        <taxon>Eukaryota</taxon>
        <taxon>Metazoa</taxon>
        <taxon>Chordata</taxon>
        <taxon>Craniata</taxon>
        <taxon>Vertebrata</taxon>
        <taxon>Euteleostomi</taxon>
        <taxon>Mammalia</taxon>
        <taxon>Eutheria</taxon>
        <taxon>Euarchontoglires</taxon>
        <taxon>Glires</taxon>
        <taxon>Rodentia</taxon>
        <taxon>Castorimorpha</taxon>
        <taxon>Castoridae</taxon>
        <taxon>Castor</taxon>
    </lineage>
</organism>
<reference evidence="2" key="1">
    <citation type="submission" date="2025-08" db="UniProtKB">
        <authorList>
            <consortium name="RefSeq"/>
        </authorList>
    </citation>
    <scope>IDENTIFICATION</scope>
</reference>
<keyword evidence="1" id="KW-1185">Reference proteome</keyword>
<dbReference type="RefSeq" id="XP_073912541.1">
    <property type="nucleotide sequence ID" value="XM_074056440.1"/>
</dbReference>